<evidence type="ECO:0000313" key="1">
    <source>
        <dbReference type="EMBL" id="KAA6388391.1"/>
    </source>
</evidence>
<dbReference type="InterPro" id="IPR001544">
    <property type="entry name" value="Aminotrans_IV"/>
</dbReference>
<dbReference type="GO" id="GO:0003824">
    <property type="term" value="F:catalytic activity"/>
    <property type="evidence" value="ECO:0007669"/>
    <property type="project" value="InterPro"/>
</dbReference>
<evidence type="ECO:0000313" key="2">
    <source>
        <dbReference type="Proteomes" id="UP000324800"/>
    </source>
</evidence>
<dbReference type="PANTHER" id="PTHR47703">
    <property type="entry name" value="D-AMINOACID AMINOTRANSFERASE-LIKE PLP-DEPENDENT ENZYMES SUPERFAMILY PROTEIN"/>
    <property type="match status" value="1"/>
</dbReference>
<dbReference type="Pfam" id="PF01063">
    <property type="entry name" value="Aminotran_4"/>
    <property type="match status" value="1"/>
</dbReference>
<sequence length="379" mass="43818">MIKNILVVDNIAQNVKSQKFDELFRRFPCGPYTAMRTFQQIMLFDLDFHLQRLYNSLILMQHDNPQINFSEQYADNFSLSEIKKLVLQSAQVGFIEFFKLNGNIELKDPINEQLQQLKNLNQEQKVYRNDLRVLVLLFVNHDSDSGIDTPKVVLHISQLTRTLHSQLEDEKEQAQNDPLMKDNPYIIPYGCITEIRMGGNKRTNAEAKCMEWVERRKETEKYKCEESEEMLIIDEQQDNSILEGHSSNFFVVYDDGSVRTAGEGVLQGSIRSLVLQILSEMKVQCIFIAPKLSESELWTHAFITSTSRLLMPINELRVYNKVDDNKPSITIKFSPELGQTDGGINQMKYAQNEQMLGDLNSRVLAKLQQRAVPIFDKQL</sequence>
<proteinExistence type="predicted"/>
<organism evidence="1 2">
    <name type="scientific">Streblomastix strix</name>
    <dbReference type="NCBI Taxonomy" id="222440"/>
    <lineage>
        <taxon>Eukaryota</taxon>
        <taxon>Metamonada</taxon>
        <taxon>Preaxostyla</taxon>
        <taxon>Oxymonadida</taxon>
        <taxon>Streblomastigidae</taxon>
        <taxon>Streblomastix</taxon>
    </lineage>
</organism>
<reference evidence="1 2" key="1">
    <citation type="submission" date="2019-03" db="EMBL/GenBank/DDBJ databases">
        <title>Single cell metagenomics reveals metabolic interactions within the superorganism composed of flagellate Streblomastix strix and complex community of Bacteroidetes bacteria on its surface.</title>
        <authorList>
            <person name="Treitli S.C."/>
            <person name="Kolisko M."/>
            <person name="Husnik F."/>
            <person name="Keeling P."/>
            <person name="Hampl V."/>
        </authorList>
    </citation>
    <scope>NUCLEOTIDE SEQUENCE [LARGE SCALE GENOMIC DNA]</scope>
    <source>
        <strain evidence="1">ST1C</strain>
    </source>
</reference>
<dbReference type="SUPFAM" id="SSF56752">
    <property type="entry name" value="D-aminoacid aminotransferase-like PLP-dependent enzymes"/>
    <property type="match status" value="1"/>
</dbReference>
<dbReference type="Proteomes" id="UP000324800">
    <property type="component" value="Unassembled WGS sequence"/>
</dbReference>
<gene>
    <name evidence="1" type="ORF">EZS28_016084</name>
</gene>
<dbReference type="Gene3D" id="3.20.10.10">
    <property type="entry name" value="D-amino Acid Aminotransferase, subunit A, domain 2"/>
    <property type="match status" value="1"/>
</dbReference>
<protein>
    <submittedName>
        <fullName evidence="1">Uncharacterized protein</fullName>
    </submittedName>
</protein>
<name>A0A5J4W0B9_9EUKA</name>
<dbReference type="InterPro" id="IPR043132">
    <property type="entry name" value="BCAT-like_C"/>
</dbReference>
<dbReference type="EMBL" id="SNRW01004003">
    <property type="protein sequence ID" value="KAA6388391.1"/>
    <property type="molecule type" value="Genomic_DNA"/>
</dbReference>
<dbReference type="AlphaFoldDB" id="A0A5J4W0B9"/>
<accession>A0A5J4W0B9</accession>
<dbReference type="OrthoDB" id="59470at2759"/>
<dbReference type="InterPro" id="IPR036038">
    <property type="entry name" value="Aminotransferase-like"/>
</dbReference>
<comment type="caution">
    <text evidence="1">The sequence shown here is derived from an EMBL/GenBank/DDBJ whole genome shotgun (WGS) entry which is preliminary data.</text>
</comment>
<dbReference type="PANTHER" id="PTHR47703:SF2">
    <property type="entry name" value="D-AMINOACID AMINOTRANSFERASE-LIKE PLP-DEPENDENT ENZYMES SUPERFAMILY PROTEIN"/>
    <property type="match status" value="1"/>
</dbReference>